<evidence type="ECO:0000313" key="2">
    <source>
        <dbReference type="Proteomes" id="UP000095601"/>
    </source>
</evidence>
<gene>
    <name evidence="1" type="ORF">BHF72_1406</name>
</gene>
<keyword evidence="2" id="KW-1185">Reference proteome</keyword>
<sequence length="252" mass="27705">MARQGSIIKINGTIAGINFYKSKDGYLVREKGGVSAERIKKDPAFQRTRENGSEFGRAGTSGKILRNAIRPLLQKASDSRMVSRLTREMIKVIQMDQTSPRGQRNVIDGEAVLLKGFDFNINGKLGNTLYAPQTVEITRTSGLCEVNIPPFVPTVMIAAPSGTTHFKLLSAAVAVDFENGTFETQTNESGIIAWNDTETQEFILDNELTPNSPHPIFLMCGVEFYQDVNGEKYPLKNGAYNALSIVKVDTPV</sequence>
<dbReference type="Proteomes" id="UP000095601">
    <property type="component" value="Unassembled WGS sequence"/>
</dbReference>
<dbReference type="EMBL" id="MKGI01000011">
    <property type="protein sequence ID" value="OEL12218.1"/>
    <property type="molecule type" value="Genomic_DNA"/>
</dbReference>
<comment type="caution">
    <text evidence="1">The sequence shown here is derived from an EMBL/GenBank/DDBJ whole genome shotgun (WGS) entry which is preliminary data.</text>
</comment>
<proteinExistence type="predicted"/>
<dbReference type="STRING" id="237258.SAMN04489756_1096"/>
<dbReference type="PATRIC" id="fig|237258.4.peg.1360"/>
<evidence type="ECO:0000313" key="1">
    <source>
        <dbReference type="EMBL" id="OEL12218.1"/>
    </source>
</evidence>
<dbReference type="KEGG" id="cnr:EB819_07595"/>
<reference evidence="1 2" key="1">
    <citation type="submission" date="2016-09" db="EMBL/GenBank/DDBJ databases">
        <authorList>
            <person name="Capua I."/>
            <person name="De Benedictis P."/>
            <person name="Joannis T."/>
            <person name="Lombin L.H."/>
            <person name="Cattoli G."/>
        </authorList>
    </citation>
    <scope>NUCLEOTIDE SEQUENCE [LARGE SCALE GENOMIC DNA]</scope>
    <source>
        <strain evidence="1 2">NRS-1</strain>
    </source>
</reference>
<dbReference type="AlphaFoldDB" id="A0A1E5UHC6"/>
<organism evidence="1 2">
    <name type="scientific">Cloacibacterium normanense</name>
    <dbReference type="NCBI Taxonomy" id="237258"/>
    <lineage>
        <taxon>Bacteria</taxon>
        <taxon>Pseudomonadati</taxon>
        <taxon>Bacteroidota</taxon>
        <taxon>Flavobacteriia</taxon>
        <taxon>Flavobacteriales</taxon>
        <taxon>Weeksellaceae</taxon>
    </lineage>
</organism>
<name>A0A1E5UHC6_9FLAO</name>
<accession>A0A1E5UHC6</accession>
<protein>
    <submittedName>
        <fullName evidence="1">Uncharacterized protein</fullName>
    </submittedName>
</protein>
<dbReference type="RefSeq" id="WP_069797065.1">
    <property type="nucleotide sequence ID" value="NZ_CP034157.1"/>
</dbReference>
<dbReference type="OrthoDB" id="645138at2"/>